<dbReference type="Proteomes" id="UP001052739">
    <property type="component" value="Unassembled WGS sequence"/>
</dbReference>
<keyword evidence="2" id="KW-1185">Reference proteome</keyword>
<organism evidence="1 2">
    <name type="scientific">Streptomyces hydrogenans</name>
    <dbReference type="NCBI Taxonomy" id="1873719"/>
    <lineage>
        <taxon>Bacteria</taxon>
        <taxon>Bacillati</taxon>
        <taxon>Actinomycetota</taxon>
        <taxon>Actinomycetes</taxon>
        <taxon>Kitasatosporales</taxon>
        <taxon>Streptomycetaceae</taxon>
        <taxon>Streptomyces</taxon>
    </lineage>
</organism>
<evidence type="ECO:0000313" key="2">
    <source>
        <dbReference type="Proteomes" id="UP001052739"/>
    </source>
</evidence>
<evidence type="ECO:0000313" key="1">
    <source>
        <dbReference type="EMBL" id="GHI19491.1"/>
    </source>
</evidence>
<dbReference type="EMBL" id="BNDW01000004">
    <property type="protein sequence ID" value="GHI19491.1"/>
    <property type="molecule type" value="Genomic_DNA"/>
</dbReference>
<proteinExistence type="predicted"/>
<comment type="caution">
    <text evidence="1">The sequence shown here is derived from an EMBL/GenBank/DDBJ whole genome shotgun (WGS) entry which is preliminary data.</text>
</comment>
<sequence length="42" mass="4827">MARSRFFDFNHCPGCRRSVPKPNPRVCPYPRCGMPLNPHAGR</sequence>
<gene>
    <name evidence="1" type="ORF">Shyd_08620</name>
</gene>
<name>A0ABQ3P393_9ACTN</name>
<dbReference type="RefSeq" id="WP_264202425.1">
    <property type="nucleotide sequence ID" value="NZ_BNBS01000024.1"/>
</dbReference>
<reference evidence="1" key="1">
    <citation type="submission" date="2024-05" db="EMBL/GenBank/DDBJ databases">
        <title>Whole genome shotgun sequence of Streptomyces hydrogenans NBRC 13475.</title>
        <authorList>
            <person name="Komaki H."/>
            <person name="Tamura T."/>
        </authorList>
    </citation>
    <scope>NUCLEOTIDE SEQUENCE</scope>
    <source>
        <strain evidence="1">NBRC 13475</strain>
    </source>
</reference>
<protein>
    <submittedName>
        <fullName evidence="1">Uncharacterized protein</fullName>
    </submittedName>
</protein>
<accession>A0ABQ3P393</accession>